<dbReference type="AlphaFoldDB" id="A0A540NN89"/>
<organism evidence="2 3">
    <name type="scientific">Malus baccata</name>
    <name type="common">Siberian crab apple</name>
    <name type="synonym">Pyrus baccata</name>
    <dbReference type="NCBI Taxonomy" id="106549"/>
    <lineage>
        <taxon>Eukaryota</taxon>
        <taxon>Viridiplantae</taxon>
        <taxon>Streptophyta</taxon>
        <taxon>Embryophyta</taxon>
        <taxon>Tracheophyta</taxon>
        <taxon>Spermatophyta</taxon>
        <taxon>Magnoliopsida</taxon>
        <taxon>eudicotyledons</taxon>
        <taxon>Gunneridae</taxon>
        <taxon>Pentapetalae</taxon>
        <taxon>rosids</taxon>
        <taxon>fabids</taxon>
        <taxon>Rosales</taxon>
        <taxon>Rosaceae</taxon>
        <taxon>Amygdaloideae</taxon>
        <taxon>Maleae</taxon>
        <taxon>Malus</taxon>
    </lineage>
</organism>
<gene>
    <name evidence="2" type="ORF">C1H46_002306</name>
</gene>
<reference evidence="2 3" key="1">
    <citation type="journal article" date="2019" name="G3 (Bethesda)">
        <title>Sequencing of a Wild Apple (Malus baccata) Genome Unravels the Differences Between Cultivated and Wild Apple Species Regarding Disease Resistance and Cold Tolerance.</title>
        <authorList>
            <person name="Chen X."/>
        </authorList>
    </citation>
    <scope>NUCLEOTIDE SEQUENCE [LARGE SCALE GENOMIC DNA]</scope>
    <source>
        <strain evidence="3">cv. Shandingzi</strain>
        <tissue evidence="2">Leaves</tissue>
    </source>
</reference>
<evidence type="ECO:0000313" key="2">
    <source>
        <dbReference type="EMBL" id="TQE12103.1"/>
    </source>
</evidence>
<evidence type="ECO:0000259" key="1">
    <source>
        <dbReference type="Pfam" id="PF00248"/>
    </source>
</evidence>
<name>A0A540NN89_MALBA</name>
<feature type="domain" description="NADP-dependent oxidoreductase" evidence="1">
    <location>
        <begin position="24"/>
        <end position="133"/>
    </location>
</feature>
<comment type="caution">
    <text evidence="2">The sequence shown here is derived from an EMBL/GenBank/DDBJ whole genome shotgun (WGS) entry which is preliminary data.</text>
</comment>
<protein>
    <recommendedName>
        <fullName evidence="1">NADP-dependent oxidoreductase domain-containing protein</fullName>
    </recommendedName>
</protein>
<evidence type="ECO:0000313" key="3">
    <source>
        <dbReference type="Proteomes" id="UP000315295"/>
    </source>
</evidence>
<dbReference type="InterPro" id="IPR023210">
    <property type="entry name" value="NADP_OxRdtase_dom"/>
</dbReference>
<dbReference type="Gene3D" id="3.20.20.100">
    <property type="entry name" value="NADP-dependent oxidoreductase domain"/>
    <property type="match status" value="1"/>
</dbReference>
<proteinExistence type="predicted"/>
<dbReference type="STRING" id="106549.A0A540NN89"/>
<dbReference type="InterPro" id="IPR020471">
    <property type="entry name" value="AKR"/>
</dbReference>
<dbReference type="EMBL" id="VIEB01000023">
    <property type="protein sequence ID" value="TQE12103.1"/>
    <property type="molecule type" value="Genomic_DNA"/>
</dbReference>
<dbReference type="GO" id="GO:0005829">
    <property type="term" value="C:cytosol"/>
    <property type="evidence" value="ECO:0007669"/>
    <property type="project" value="TreeGrafter"/>
</dbReference>
<sequence>MASPPLPKVELRELGNTGLKLSCVGFGASPLGNVFGPVSDDEAIGSVREAFRRGINFFDTSPYYGGTLSEKVLGKSLKALSVPRSEYIVATKCGRYADGFDFSADRVTKSIDESLERLLLDYVDILQCHDIEFGSLDQAACRAAAVYCKEREEYFKVEENVAAAVELATIGKDEKTLAEVEAILKLVKNQTWRSGIQQS</sequence>
<accession>A0A540NN89</accession>
<dbReference type="GO" id="GO:0010349">
    <property type="term" value="F:L-galactose dehydrogenase activity"/>
    <property type="evidence" value="ECO:0007669"/>
    <property type="project" value="TreeGrafter"/>
</dbReference>
<dbReference type="PANTHER" id="PTHR42686">
    <property type="entry name" value="GH17980P-RELATED"/>
    <property type="match status" value="1"/>
</dbReference>
<dbReference type="GO" id="GO:0019853">
    <property type="term" value="P:L-ascorbic acid biosynthetic process"/>
    <property type="evidence" value="ECO:0007669"/>
    <property type="project" value="TreeGrafter"/>
</dbReference>
<keyword evidence="3" id="KW-1185">Reference proteome</keyword>
<dbReference type="SUPFAM" id="SSF51430">
    <property type="entry name" value="NAD(P)-linked oxidoreductase"/>
    <property type="match status" value="1"/>
</dbReference>
<dbReference type="Pfam" id="PF00248">
    <property type="entry name" value="Aldo_ket_red"/>
    <property type="match status" value="1"/>
</dbReference>
<dbReference type="Proteomes" id="UP000315295">
    <property type="component" value="Unassembled WGS sequence"/>
</dbReference>
<dbReference type="PANTHER" id="PTHR42686:SF1">
    <property type="entry name" value="GH17980P-RELATED"/>
    <property type="match status" value="1"/>
</dbReference>
<dbReference type="InterPro" id="IPR036812">
    <property type="entry name" value="NAD(P)_OxRdtase_dom_sf"/>
</dbReference>